<dbReference type="Proteomes" id="UP000255066">
    <property type="component" value="Unassembled WGS sequence"/>
</dbReference>
<dbReference type="STRING" id="28083.Lbir_2314"/>
<dbReference type="PANTHER" id="PTHR34606">
    <property type="entry name" value="BON DOMAIN-CONTAINING PROTEIN"/>
    <property type="match status" value="1"/>
</dbReference>
<dbReference type="RefSeq" id="WP_237759048.1">
    <property type="nucleotide sequence ID" value="NZ_LNXT01000044.1"/>
</dbReference>
<sequence length="195" mass="21720">MKPGMARALIILMSLLLGGCLGSVWTGANMIYDRHDIYKKLNDYQLAAAAHHALFDDRILKQSGCSLDLAVLNGDVLLAGHVPSERLRDLATRRLNSLTGYRELFNQVDVSLAVNNSLQDSWITAKIRSQIFADAAIDPNAFKIITSDRIVYIMGDVRPRQADRVIYIARNTSGVLRVVKLMRYYNLSETPSPNG</sequence>
<evidence type="ECO:0000259" key="1">
    <source>
        <dbReference type="PROSITE" id="PS50914"/>
    </source>
</evidence>
<dbReference type="PROSITE" id="PS51257">
    <property type="entry name" value="PROKAR_LIPOPROTEIN"/>
    <property type="match status" value="1"/>
</dbReference>
<keyword evidence="3" id="KW-0449">Lipoprotein</keyword>
<dbReference type="Pfam" id="PF04972">
    <property type="entry name" value="BON"/>
    <property type="match status" value="2"/>
</dbReference>
<reference evidence="2 4" key="1">
    <citation type="submission" date="2015-11" db="EMBL/GenBank/DDBJ databases">
        <title>Genomic analysis of 38 Legionella species identifies large and diverse effector repertoires.</title>
        <authorList>
            <person name="Burstein D."/>
            <person name="Amaro F."/>
            <person name="Zusman T."/>
            <person name="Lifshitz Z."/>
            <person name="Cohen O."/>
            <person name="Gilbert J.A."/>
            <person name="Pupko T."/>
            <person name="Shuman H.A."/>
            <person name="Segal G."/>
        </authorList>
    </citation>
    <scope>NUCLEOTIDE SEQUENCE [LARGE SCALE GENOMIC DNA]</scope>
    <source>
        <strain evidence="2 4">CDC#1407-AL-14</strain>
    </source>
</reference>
<accession>A0A378IDG3</accession>
<dbReference type="PROSITE" id="PS50914">
    <property type="entry name" value="BON"/>
    <property type="match status" value="2"/>
</dbReference>
<dbReference type="EMBL" id="LNXT01000044">
    <property type="protein sequence ID" value="KTC68781.1"/>
    <property type="molecule type" value="Genomic_DNA"/>
</dbReference>
<dbReference type="AlphaFoldDB" id="A0A378IDG3"/>
<name>A0A378IDG3_9GAMM</name>
<dbReference type="Proteomes" id="UP000054735">
    <property type="component" value="Unassembled WGS sequence"/>
</dbReference>
<organism evidence="3 5">
    <name type="scientific">Legionella birminghamensis</name>
    <dbReference type="NCBI Taxonomy" id="28083"/>
    <lineage>
        <taxon>Bacteria</taxon>
        <taxon>Pseudomonadati</taxon>
        <taxon>Pseudomonadota</taxon>
        <taxon>Gammaproteobacteria</taxon>
        <taxon>Legionellales</taxon>
        <taxon>Legionellaceae</taxon>
        <taxon>Legionella</taxon>
    </lineage>
</organism>
<reference evidence="3 5" key="2">
    <citation type="submission" date="2018-06" db="EMBL/GenBank/DDBJ databases">
        <authorList>
            <consortium name="Pathogen Informatics"/>
            <person name="Doyle S."/>
        </authorList>
    </citation>
    <scope>NUCLEOTIDE SEQUENCE [LARGE SCALE GENOMIC DNA]</scope>
    <source>
        <strain evidence="3 5">NCTC12437</strain>
    </source>
</reference>
<evidence type="ECO:0000313" key="4">
    <source>
        <dbReference type="Proteomes" id="UP000054735"/>
    </source>
</evidence>
<feature type="domain" description="BON" evidence="1">
    <location>
        <begin position="42"/>
        <end position="112"/>
    </location>
</feature>
<evidence type="ECO:0000313" key="3">
    <source>
        <dbReference type="EMBL" id="STX33278.1"/>
    </source>
</evidence>
<dbReference type="PANTHER" id="PTHR34606:SF4">
    <property type="entry name" value="OUTER MEMBRANE LIPOPROTEIN DOLP"/>
    <property type="match status" value="1"/>
</dbReference>
<proteinExistence type="predicted"/>
<gene>
    <name evidence="2" type="ORF">Lbir_2314</name>
    <name evidence="3" type="ORF">NCTC12437_03100</name>
</gene>
<evidence type="ECO:0000313" key="5">
    <source>
        <dbReference type="Proteomes" id="UP000255066"/>
    </source>
</evidence>
<evidence type="ECO:0000313" key="2">
    <source>
        <dbReference type="EMBL" id="KTC68781.1"/>
    </source>
</evidence>
<keyword evidence="4" id="KW-1185">Reference proteome</keyword>
<dbReference type="EMBL" id="UGNW01000001">
    <property type="protein sequence ID" value="STX33278.1"/>
    <property type="molecule type" value="Genomic_DNA"/>
</dbReference>
<dbReference type="InterPro" id="IPR007055">
    <property type="entry name" value="BON_dom"/>
</dbReference>
<dbReference type="InterPro" id="IPR051686">
    <property type="entry name" value="Lipoprotein_DolP"/>
</dbReference>
<feature type="domain" description="BON" evidence="1">
    <location>
        <begin position="119"/>
        <end position="186"/>
    </location>
</feature>
<protein>
    <submittedName>
        <fullName evidence="3">Hemolysin, lipoprotein</fullName>
    </submittedName>
</protein>